<reference evidence="8 9" key="1">
    <citation type="submission" date="2018-08" db="EMBL/GenBank/DDBJ databases">
        <title>Draft genome of the lignicolous fungus Coniochaeta pulveracea.</title>
        <authorList>
            <person name="Borstlap C.J."/>
            <person name="De Witt R.N."/>
            <person name="Botha A."/>
            <person name="Volschenk H."/>
        </authorList>
    </citation>
    <scope>NUCLEOTIDE SEQUENCE [LARGE SCALE GENOMIC DNA]</scope>
    <source>
        <strain evidence="8 9">CAB683</strain>
    </source>
</reference>
<dbReference type="InterPro" id="IPR039722">
    <property type="entry name" value="Upf3"/>
</dbReference>
<evidence type="ECO:0000256" key="2">
    <source>
        <dbReference type="ARBA" id="ARBA00005991"/>
    </source>
</evidence>
<dbReference type="OrthoDB" id="18087at2759"/>
<feature type="compositionally biased region" description="Polar residues" evidence="6">
    <location>
        <begin position="11"/>
        <end position="29"/>
    </location>
</feature>
<evidence type="ECO:0000256" key="1">
    <source>
        <dbReference type="ARBA" id="ARBA00004123"/>
    </source>
</evidence>
<dbReference type="CDD" id="cd12455">
    <property type="entry name" value="RRM_like_Smg4_UPF3"/>
    <property type="match status" value="1"/>
</dbReference>
<dbReference type="Gene3D" id="3.30.70.330">
    <property type="match status" value="2"/>
</dbReference>
<comment type="caution">
    <text evidence="8">The sequence shown here is derived from an EMBL/GenBank/DDBJ whole genome shotgun (WGS) entry which is preliminary data.</text>
</comment>
<dbReference type="PANTHER" id="PTHR13112">
    <property type="entry name" value="UPF3 REGULATOR OF NONSENSE TRANSCRIPTS-LIKE PROTEIN"/>
    <property type="match status" value="1"/>
</dbReference>
<comment type="subcellular location">
    <subcellularLocation>
        <location evidence="1">Nucleus</location>
    </subcellularLocation>
</comment>
<feature type="domain" description="RRM" evidence="7">
    <location>
        <begin position="496"/>
        <end position="586"/>
    </location>
</feature>
<keyword evidence="9" id="KW-1185">Reference proteome</keyword>
<feature type="compositionally biased region" description="Gly residues" evidence="6">
    <location>
        <begin position="691"/>
        <end position="708"/>
    </location>
</feature>
<feature type="compositionally biased region" description="Low complexity" evidence="6">
    <location>
        <begin position="581"/>
        <end position="606"/>
    </location>
</feature>
<evidence type="ECO:0000313" key="8">
    <source>
        <dbReference type="EMBL" id="RKU46981.1"/>
    </source>
</evidence>
<dbReference type="Pfam" id="PF00076">
    <property type="entry name" value="RRM_1"/>
    <property type="match status" value="1"/>
</dbReference>
<dbReference type="InterPro" id="IPR012677">
    <property type="entry name" value="Nucleotide-bd_a/b_plait_sf"/>
</dbReference>
<feature type="compositionally biased region" description="Basic and acidic residues" evidence="6">
    <location>
        <begin position="175"/>
        <end position="191"/>
    </location>
</feature>
<dbReference type="InterPro" id="IPR005120">
    <property type="entry name" value="UPF3_dom"/>
</dbReference>
<dbReference type="PROSITE" id="PS50102">
    <property type="entry name" value="RRM"/>
    <property type="match status" value="1"/>
</dbReference>
<dbReference type="SMART" id="SM00360">
    <property type="entry name" value="RRM"/>
    <property type="match status" value="1"/>
</dbReference>
<dbReference type="GO" id="GO:0045727">
    <property type="term" value="P:positive regulation of translation"/>
    <property type="evidence" value="ECO:0007669"/>
    <property type="project" value="TreeGrafter"/>
</dbReference>
<feature type="region of interest" description="Disordered" evidence="6">
    <location>
        <begin position="1"/>
        <end position="43"/>
    </location>
</feature>
<feature type="compositionally biased region" description="Basic and acidic residues" evidence="6">
    <location>
        <begin position="568"/>
        <end position="577"/>
    </location>
</feature>
<accession>A0A420YGJ1</accession>
<proteinExistence type="inferred from homology"/>
<keyword evidence="4" id="KW-0539">Nucleus</keyword>
<feature type="region of interest" description="Disordered" evidence="6">
    <location>
        <begin position="172"/>
        <end position="254"/>
    </location>
</feature>
<feature type="region of interest" description="Disordered" evidence="6">
    <location>
        <begin position="567"/>
        <end position="708"/>
    </location>
</feature>
<sequence>MAAPQLLSRKPNVNASATASQPASDNAPKQSRGKAPVEGEKVTVRRLPPGMTVEDFLTILGDEWKVGNGKVAWFDFRNGKVSSDPAKPSRPAVAYLLVLKHEELVNLDEAIRTSAWRDAKETWDDPSLIGPPVLELAMYKKVPSAKRRTDTRQGTIDQDPEYMAFLASLTNPEVAPKDGEGETEENGKPEKATSTPLIDYLREKKANKAKETQAAKNNARHSRQESSGKTKPTSQTPEDGKKKNDGRLEQPREKVKILTKKATEAAAEAAKNVAAQIQSAAGTQSRAQGQETPVKSRRADVTAMARILQRDLGLSPGNAHRQARRDAAAKAAAEAKTAAQKAEKAEKPALSAASPAPTATAPTTARPNTPTAPKAMQQPAPASTPTQSASTGRTRNRRRGGAGDDKGKSDKASEATPAAPEKPPVVLLRKKEDSANTTQTASSAAPSPTTAKPTPSGPKATTPTTVQKQPATRDQRRAQQQAQQQASSPAASTAPTRAFIKHANPSQGVTEALLKQALATFGAVVSVEIDRRKGVAYASFEQPDGLAKAISASPLPVPETEAKIVIAVRKDKEDKGKKTPAGKASATEKPAAAASASTSTRTPGTTVEPAPPTQRGKGGGDKASAPSTAPAAASADGGEADKADGQQKRSTRRGRRGRGGGGGEREKKEDPSSGTAKNAGSGAGASKENATGGGGGKKTGGGDTQSAS</sequence>
<gene>
    <name evidence="8" type="ORF">DL546_007300</name>
</gene>
<dbReference type="Proteomes" id="UP000275385">
    <property type="component" value="Unassembled WGS sequence"/>
</dbReference>
<dbReference type="GO" id="GO:0005730">
    <property type="term" value="C:nucleolus"/>
    <property type="evidence" value="ECO:0007669"/>
    <property type="project" value="TreeGrafter"/>
</dbReference>
<feature type="region of interest" description="Disordered" evidence="6">
    <location>
        <begin position="312"/>
        <end position="503"/>
    </location>
</feature>
<feature type="compositionally biased region" description="Basic and acidic residues" evidence="6">
    <location>
        <begin position="238"/>
        <end position="254"/>
    </location>
</feature>
<feature type="region of interest" description="Disordered" evidence="6">
    <location>
        <begin position="276"/>
        <end position="300"/>
    </location>
</feature>
<dbReference type="AlphaFoldDB" id="A0A420YGJ1"/>
<dbReference type="GO" id="GO:0000184">
    <property type="term" value="P:nuclear-transcribed mRNA catabolic process, nonsense-mediated decay"/>
    <property type="evidence" value="ECO:0007669"/>
    <property type="project" value="UniProtKB-KW"/>
</dbReference>
<feature type="compositionally biased region" description="Basic and acidic residues" evidence="6">
    <location>
        <begin position="200"/>
        <end position="213"/>
    </location>
</feature>
<feature type="compositionally biased region" description="Low complexity" evidence="6">
    <location>
        <begin position="622"/>
        <end position="637"/>
    </location>
</feature>
<feature type="compositionally biased region" description="Low complexity" evidence="6">
    <location>
        <begin position="672"/>
        <end position="686"/>
    </location>
</feature>
<dbReference type="GO" id="GO:0005737">
    <property type="term" value="C:cytoplasm"/>
    <property type="evidence" value="ECO:0007669"/>
    <property type="project" value="TreeGrafter"/>
</dbReference>
<protein>
    <recommendedName>
        <fullName evidence="7">RRM domain-containing protein</fullName>
    </recommendedName>
</protein>
<organism evidence="8 9">
    <name type="scientific">Coniochaeta pulveracea</name>
    <dbReference type="NCBI Taxonomy" id="177199"/>
    <lineage>
        <taxon>Eukaryota</taxon>
        <taxon>Fungi</taxon>
        <taxon>Dikarya</taxon>
        <taxon>Ascomycota</taxon>
        <taxon>Pezizomycotina</taxon>
        <taxon>Sordariomycetes</taxon>
        <taxon>Sordariomycetidae</taxon>
        <taxon>Coniochaetales</taxon>
        <taxon>Coniochaetaceae</taxon>
        <taxon>Coniochaeta</taxon>
    </lineage>
</organism>
<dbReference type="Pfam" id="PF03467">
    <property type="entry name" value="Smg4_UPF3"/>
    <property type="match status" value="1"/>
</dbReference>
<name>A0A420YGJ1_9PEZI</name>
<dbReference type="STRING" id="177199.A0A420YGJ1"/>
<feature type="compositionally biased region" description="Polar residues" evidence="6">
    <location>
        <begin position="276"/>
        <end position="293"/>
    </location>
</feature>
<keyword evidence="3" id="KW-0866">Nonsense-mediated mRNA decay</keyword>
<dbReference type="GO" id="GO:0003729">
    <property type="term" value="F:mRNA binding"/>
    <property type="evidence" value="ECO:0007669"/>
    <property type="project" value="TreeGrafter"/>
</dbReference>
<feature type="compositionally biased region" description="Low complexity" evidence="6">
    <location>
        <begin position="478"/>
        <end position="498"/>
    </location>
</feature>
<evidence type="ECO:0000259" key="7">
    <source>
        <dbReference type="PROSITE" id="PS50102"/>
    </source>
</evidence>
<dbReference type="PANTHER" id="PTHR13112:SF0">
    <property type="entry name" value="FI21285P1"/>
    <property type="match status" value="1"/>
</dbReference>
<evidence type="ECO:0000256" key="5">
    <source>
        <dbReference type="PROSITE-ProRule" id="PRU00176"/>
    </source>
</evidence>
<evidence type="ECO:0000256" key="3">
    <source>
        <dbReference type="ARBA" id="ARBA00023161"/>
    </source>
</evidence>
<feature type="compositionally biased region" description="Low complexity" evidence="6">
    <location>
        <begin position="435"/>
        <end position="470"/>
    </location>
</feature>
<feature type="compositionally biased region" description="Basic and acidic residues" evidence="6">
    <location>
        <begin position="401"/>
        <end position="413"/>
    </location>
</feature>
<evidence type="ECO:0000256" key="6">
    <source>
        <dbReference type="SAM" id="MobiDB-lite"/>
    </source>
</evidence>
<dbReference type="SUPFAM" id="SSF54928">
    <property type="entry name" value="RNA-binding domain, RBD"/>
    <property type="match status" value="2"/>
</dbReference>
<comment type="similarity">
    <text evidence="2">Belongs to the RENT3 family.</text>
</comment>
<keyword evidence="5" id="KW-0694">RNA-binding</keyword>
<dbReference type="InterPro" id="IPR035979">
    <property type="entry name" value="RBD_domain_sf"/>
</dbReference>
<feature type="compositionally biased region" description="Low complexity" evidence="6">
    <location>
        <begin position="329"/>
        <end position="340"/>
    </location>
</feature>
<dbReference type="InterPro" id="IPR000504">
    <property type="entry name" value="RRM_dom"/>
</dbReference>
<dbReference type="EMBL" id="QVQW01000011">
    <property type="protein sequence ID" value="RKU46981.1"/>
    <property type="molecule type" value="Genomic_DNA"/>
</dbReference>
<evidence type="ECO:0000313" key="9">
    <source>
        <dbReference type="Proteomes" id="UP000275385"/>
    </source>
</evidence>
<feature type="compositionally biased region" description="Basic residues" evidence="6">
    <location>
        <begin position="649"/>
        <end position="658"/>
    </location>
</feature>
<feature type="compositionally biased region" description="Low complexity" evidence="6">
    <location>
        <begin position="348"/>
        <end position="375"/>
    </location>
</feature>
<evidence type="ECO:0000256" key="4">
    <source>
        <dbReference type="ARBA" id="ARBA00023242"/>
    </source>
</evidence>